<comment type="caution">
    <text evidence="2">The sequence shown here is derived from an EMBL/GenBank/DDBJ whole genome shotgun (WGS) entry which is preliminary data.</text>
</comment>
<evidence type="ECO:0008006" key="4">
    <source>
        <dbReference type="Google" id="ProtNLM"/>
    </source>
</evidence>
<dbReference type="Gene3D" id="2.40.160.10">
    <property type="entry name" value="Porin"/>
    <property type="match status" value="1"/>
</dbReference>
<evidence type="ECO:0000313" key="2">
    <source>
        <dbReference type="EMBL" id="PZD79983.1"/>
    </source>
</evidence>
<dbReference type="EMBL" id="QKQP01000012">
    <property type="protein sequence ID" value="PZD79983.1"/>
    <property type="molecule type" value="Genomic_DNA"/>
</dbReference>
<evidence type="ECO:0000256" key="1">
    <source>
        <dbReference type="SAM" id="SignalP"/>
    </source>
</evidence>
<gene>
    <name evidence="2" type="ORF">DN052_15810</name>
</gene>
<dbReference type="Proteomes" id="UP000248886">
    <property type="component" value="Unassembled WGS sequence"/>
</dbReference>
<dbReference type="RefSeq" id="WP_012536892.1">
    <property type="nucleotide sequence ID" value="NZ_AP025160.1"/>
</dbReference>
<dbReference type="AlphaFoldDB" id="A0A2W1K0I2"/>
<sequence length="428" mass="47670">MKKPILAAILSATLAAPALSHAETLKDWLMQSQVSGNIRSYYFNQLYGGSSLPDKYAYSLGGMLRVQTAPVYGISAAVAFYTANDLGANDTGGGQSHLDPLLMGDRTSLNVLGQAYLQYQDPWVQLRVGNLLLNTPWMNPSDAFMIPSTFQAVAIRVTPIKNLQIIGIREFRFKNRIQADYHRQTLLNFNDHYSYLPDNSIGTLAFGLKGRLMGVHATAWFYRFYGLTNMFYGTLGYTTPTLVGHFRPFADFQYDREWANGAQLAGPVNSTVYGGMAGIQGDFDGVTGQIFAAYDQIPSRAVTLANGQTLYNGGFISPYTQQYSADPLYTSIMDYGLVDASASGHAWKFGFLLHPLRQVRIKYSYSMYDTAPYLPNVDANYLDVTYSPGGFWKGLSLRNRLALDHSNPYGGYHGTFIDDRLMLQYRFS</sequence>
<organism evidence="2 3">
    <name type="scientific">Acidithiobacillus ferrooxidans</name>
    <name type="common">Thiobacillus ferrooxidans</name>
    <dbReference type="NCBI Taxonomy" id="920"/>
    <lineage>
        <taxon>Bacteria</taxon>
        <taxon>Pseudomonadati</taxon>
        <taxon>Pseudomonadota</taxon>
        <taxon>Acidithiobacillia</taxon>
        <taxon>Acidithiobacillales</taxon>
        <taxon>Acidithiobacillaceae</taxon>
        <taxon>Acidithiobacillus</taxon>
    </lineage>
</organism>
<name>A0A2W1K0I2_ACIFR</name>
<dbReference type="InterPro" id="IPR023614">
    <property type="entry name" value="Porin_dom_sf"/>
</dbReference>
<evidence type="ECO:0000313" key="3">
    <source>
        <dbReference type="Proteomes" id="UP000248886"/>
    </source>
</evidence>
<dbReference type="OMA" id="MLPNLFE"/>
<dbReference type="GeneID" id="65281139"/>
<reference evidence="2 3" key="1">
    <citation type="submission" date="2018-06" db="EMBL/GenBank/DDBJ databases">
        <title>Draft sequence of Acidithiobacillus ferrooxidans CCM 4253.</title>
        <authorList>
            <person name="Moya-Beltran A."/>
            <person name="Castro M."/>
            <person name="Covarrubias P.C."/>
            <person name="Issotta F."/>
            <person name="Janiczek O."/>
            <person name="Mandl M."/>
            <person name="Kucera J."/>
            <person name="Quatrini R."/>
        </authorList>
    </citation>
    <scope>NUCLEOTIDE SEQUENCE [LARGE SCALE GENOMIC DNA]</scope>
    <source>
        <strain evidence="2 3">CCM 4253</strain>
    </source>
</reference>
<proteinExistence type="predicted"/>
<feature type="chain" id="PRO_5016087728" description="Outer membrane porin, OprD family" evidence="1">
    <location>
        <begin position="23"/>
        <end position="428"/>
    </location>
</feature>
<accession>A0A2W1K0I2</accession>
<keyword evidence="1" id="KW-0732">Signal</keyword>
<dbReference type="OrthoDB" id="5297906at2"/>
<protein>
    <recommendedName>
        <fullName evidence="4">Outer membrane porin, OprD family</fullName>
    </recommendedName>
</protein>
<feature type="signal peptide" evidence="1">
    <location>
        <begin position="1"/>
        <end position="22"/>
    </location>
</feature>